<comment type="caution">
    <text evidence="5">The sequence shown here is derived from an EMBL/GenBank/DDBJ whole genome shotgun (WGS) entry which is preliminary data.</text>
</comment>
<keyword evidence="4" id="KW-1133">Transmembrane helix</keyword>
<keyword evidence="1" id="KW-0677">Repeat</keyword>
<gene>
    <name evidence="5" type="ORF">SAE01_06100</name>
</gene>
<feature type="repeat" description="TPR" evidence="3">
    <location>
        <begin position="70"/>
        <end position="103"/>
    </location>
</feature>
<reference evidence="5 6" key="1">
    <citation type="submission" date="2019-07" db="EMBL/GenBank/DDBJ databases">
        <title>Whole genome shotgun sequence of Segetibacter aerophilus NBRC 106135.</title>
        <authorList>
            <person name="Hosoyama A."/>
            <person name="Uohara A."/>
            <person name="Ohji S."/>
            <person name="Ichikawa N."/>
        </authorList>
    </citation>
    <scope>NUCLEOTIDE SEQUENCE [LARGE SCALE GENOMIC DNA]</scope>
    <source>
        <strain evidence="5 6">NBRC 106135</strain>
    </source>
</reference>
<evidence type="ECO:0000256" key="1">
    <source>
        <dbReference type="ARBA" id="ARBA00022737"/>
    </source>
</evidence>
<proteinExistence type="predicted"/>
<dbReference type="PROSITE" id="PS50005">
    <property type="entry name" value="TPR"/>
    <property type="match status" value="3"/>
</dbReference>
<evidence type="ECO:0000256" key="3">
    <source>
        <dbReference type="PROSITE-ProRule" id="PRU00339"/>
    </source>
</evidence>
<organism evidence="5 6">
    <name type="scientific">Segetibacter aerophilus</name>
    <dbReference type="NCBI Taxonomy" id="670293"/>
    <lineage>
        <taxon>Bacteria</taxon>
        <taxon>Pseudomonadati</taxon>
        <taxon>Bacteroidota</taxon>
        <taxon>Chitinophagia</taxon>
        <taxon>Chitinophagales</taxon>
        <taxon>Chitinophagaceae</taxon>
        <taxon>Segetibacter</taxon>
    </lineage>
</organism>
<keyword evidence="6" id="KW-1185">Reference proteome</keyword>
<dbReference type="InterPro" id="IPR051685">
    <property type="entry name" value="Ycf3/AcsC/BcsC/TPR_MFPF"/>
</dbReference>
<evidence type="ECO:0000313" key="6">
    <source>
        <dbReference type="Proteomes" id="UP000321513"/>
    </source>
</evidence>
<feature type="transmembrane region" description="Helical" evidence="4">
    <location>
        <begin position="390"/>
        <end position="410"/>
    </location>
</feature>
<dbReference type="Pfam" id="PF07719">
    <property type="entry name" value="TPR_2"/>
    <property type="match status" value="1"/>
</dbReference>
<feature type="transmembrane region" description="Helical" evidence="4">
    <location>
        <begin position="314"/>
        <end position="331"/>
    </location>
</feature>
<feature type="repeat" description="TPR" evidence="3">
    <location>
        <begin position="2"/>
        <end position="35"/>
    </location>
</feature>
<dbReference type="Proteomes" id="UP000321513">
    <property type="component" value="Unassembled WGS sequence"/>
</dbReference>
<keyword evidence="4" id="KW-0812">Transmembrane</keyword>
<sequence length="417" mass="47084">MADNLIQRAQILLQQNRYDEAGTLLRNILSQDPNNVFVLAMLSQVKLQLEDLKEAEELIDSAIGLSPDSAYLFYVKASVAIRKNNYNEAEANLQTAVGLDPNEADYFALWASIKLTRKQYAKSLELADEALERDPENILGLNIRSTALLKLNRKEDSFSTIEGALAQDPNNAYTHSNYGWGLLEKGDHKKALEHFREALKNDPNLQHAQSGMAQALKAKYLFYRLFLKYAFFMGNLAKKNQWAAIIGFYLTTRLLNVLAKRYEGLQPILIPFMILIALFAFSTWVITPISNLFLRFNPYGKYLLDKRERLSSDFVGVSLAVCLIGVILYLTLSNPNWLLVAAFGFAMMVPLGSMFSESANKNKLVIYSAVMFLLGVLGIIQAFITSDPLNIFSILFLVGFVAFQWISNFIRIRQSNV</sequence>
<dbReference type="InterPro" id="IPR013105">
    <property type="entry name" value="TPR_2"/>
</dbReference>
<dbReference type="InterPro" id="IPR019734">
    <property type="entry name" value="TPR_rpt"/>
</dbReference>
<evidence type="ECO:0000256" key="2">
    <source>
        <dbReference type="ARBA" id="ARBA00022803"/>
    </source>
</evidence>
<protein>
    <submittedName>
        <fullName evidence="5">Uncharacterized protein</fullName>
    </submittedName>
</protein>
<feature type="transmembrane region" description="Helical" evidence="4">
    <location>
        <begin position="364"/>
        <end position="384"/>
    </location>
</feature>
<dbReference type="SMART" id="SM00028">
    <property type="entry name" value="TPR"/>
    <property type="match status" value="6"/>
</dbReference>
<feature type="transmembrane region" description="Helical" evidence="4">
    <location>
        <begin position="337"/>
        <end position="355"/>
    </location>
</feature>
<dbReference type="SUPFAM" id="SSF48452">
    <property type="entry name" value="TPR-like"/>
    <property type="match status" value="2"/>
</dbReference>
<feature type="repeat" description="TPR" evidence="3">
    <location>
        <begin position="172"/>
        <end position="205"/>
    </location>
</feature>
<dbReference type="PANTHER" id="PTHR44943:SF4">
    <property type="entry name" value="TPR REPEAT-CONTAINING PROTEIN MJ0798"/>
    <property type="match status" value="1"/>
</dbReference>
<dbReference type="Gene3D" id="1.25.40.10">
    <property type="entry name" value="Tetratricopeptide repeat domain"/>
    <property type="match status" value="2"/>
</dbReference>
<evidence type="ECO:0000313" key="5">
    <source>
        <dbReference type="EMBL" id="GEO08114.1"/>
    </source>
</evidence>
<dbReference type="RefSeq" id="WP_147202110.1">
    <property type="nucleotide sequence ID" value="NZ_BJYT01000001.1"/>
</dbReference>
<evidence type="ECO:0000256" key="4">
    <source>
        <dbReference type="SAM" id="Phobius"/>
    </source>
</evidence>
<keyword evidence="2 3" id="KW-0802">TPR repeat</keyword>
<accession>A0A512B837</accession>
<feature type="transmembrane region" description="Helical" evidence="4">
    <location>
        <begin position="268"/>
        <end position="294"/>
    </location>
</feature>
<name>A0A512B837_9BACT</name>
<dbReference type="OrthoDB" id="1489995at2"/>
<keyword evidence="4" id="KW-0472">Membrane</keyword>
<dbReference type="Pfam" id="PF14559">
    <property type="entry name" value="TPR_19"/>
    <property type="match status" value="1"/>
</dbReference>
<dbReference type="AlphaFoldDB" id="A0A512B837"/>
<dbReference type="InterPro" id="IPR011990">
    <property type="entry name" value="TPR-like_helical_dom_sf"/>
</dbReference>
<dbReference type="PANTHER" id="PTHR44943">
    <property type="entry name" value="CELLULOSE SYNTHASE OPERON PROTEIN C"/>
    <property type="match status" value="1"/>
</dbReference>
<dbReference type="EMBL" id="BJYT01000001">
    <property type="protein sequence ID" value="GEO08114.1"/>
    <property type="molecule type" value="Genomic_DNA"/>
</dbReference>